<accession>A0A9J6E3D7</accession>
<comment type="caution">
    <text evidence="1">The sequence shown here is derived from an EMBL/GenBank/DDBJ whole genome shotgun (WGS) entry which is preliminary data.</text>
</comment>
<proteinExistence type="predicted"/>
<dbReference type="EMBL" id="JABSTU010000006">
    <property type="protein sequence ID" value="KAH8028552.1"/>
    <property type="molecule type" value="Genomic_DNA"/>
</dbReference>
<reference evidence="1" key="2">
    <citation type="submission" date="2021-09" db="EMBL/GenBank/DDBJ databases">
        <authorList>
            <person name="Jia N."/>
            <person name="Wang J."/>
            <person name="Shi W."/>
            <person name="Du L."/>
            <person name="Sun Y."/>
            <person name="Zhan W."/>
            <person name="Jiang J."/>
            <person name="Wang Q."/>
            <person name="Zhang B."/>
            <person name="Ji P."/>
            <person name="Sakyi L.B."/>
            <person name="Cui X."/>
            <person name="Yuan T."/>
            <person name="Jiang B."/>
            <person name="Yang W."/>
            <person name="Lam T.T.-Y."/>
            <person name="Chang Q."/>
            <person name="Ding S."/>
            <person name="Wang X."/>
            <person name="Zhu J."/>
            <person name="Ruan X."/>
            <person name="Zhao L."/>
            <person name="Wei J."/>
            <person name="Que T."/>
            <person name="Du C."/>
            <person name="Cheng J."/>
            <person name="Dai P."/>
            <person name="Han X."/>
            <person name="Huang E."/>
            <person name="Gao Y."/>
            <person name="Liu J."/>
            <person name="Shao H."/>
            <person name="Ye R."/>
            <person name="Li L."/>
            <person name="Wei W."/>
            <person name="Wang X."/>
            <person name="Wang C."/>
            <person name="Huo Q."/>
            <person name="Li W."/>
            <person name="Guo W."/>
            <person name="Chen H."/>
            <person name="Chen S."/>
            <person name="Zhou L."/>
            <person name="Zhou L."/>
            <person name="Ni X."/>
            <person name="Tian J."/>
            <person name="Zhou Y."/>
            <person name="Sheng Y."/>
            <person name="Liu T."/>
            <person name="Pan Y."/>
            <person name="Xia L."/>
            <person name="Li J."/>
            <person name="Zhao F."/>
            <person name="Cao W."/>
        </authorList>
    </citation>
    <scope>NUCLEOTIDE SEQUENCE</scope>
    <source>
        <strain evidence="1">Rmic-2018</strain>
        <tissue evidence="1">Larvae</tissue>
    </source>
</reference>
<dbReference type="AlphaFoldDB" id="A0A9J6E3D7"/>
<keyword evidence="2" id="KW-1185">Reference proteome</keyword>
<sequence length="241" mass="27773">MKDSTRKTQKWGGCRGETLTASGPLQAQLAEISKKLSQISVLEAKLDRLMGLQDTVRHIETSVQHLSDTYDELKDTHIRQEKDISDLRRRVETVEKSPEVTQITVLKRKVSELEQYSRRQNIEIHGITPRENESLFEEVNKVARCLEIPELSEDDIDGLHCLPTKEGKPPVAILRFASRTVRAKWFAKRKQLMNRLPGVKFFDNLTAANKQLLWMVKRKSKRKRLSVRLDFRGQNLCAQAA</sequence>
<evidence type="ECO:0000313" key="1">
    <source>
        <dbReference type="EMBL" id="KAH8028552.1"/>
    </source>
</evidence>
<gene>
    <name evidence="1" type="ORF">HPB51_017678</name>
</gene>
<protein>
    <submittedName>
        <fullName evidence="1">Uncharacterized protein</fullName>
    </submittedName>
</protein>
<dbReference type="Proteomes" id="UP000821866">
    <property type="component" value="Chromosome 4"/>
</dbReference>
<evidence type="ECO:0000313" key="2">
    <source>
        <dbReference type="Proteomes" id="UP000821866"/>
    </source>
</evidence>
<organism evidence="1 2">
    <name type="scientific">Rhipicephalus microplus</name>
    <name type="common">Cattle tick</name>
    <name type="synonym">Boophilus microplus</name>
    <dbReference type="NCBI Taxonomy" id="6941"/>
    <lineage>
        <taxon>Eukaryota</taxon>
        <taxon>Metazoa</taxon>
        <taxon>Ecdysozoa</taxon>
        <taxon>Arthropoda</taxon>
        <taxon>Chelicerata</taxon>
        <taxon>Arachnida</taxon>
        <taxon>Acari</taxon>
        <taxon>Parasitiformes</taxon>
        <taxon>Ixodida</taxon>
        <taxon>Ixodoidea</taxon>
        <taxon>Ixodidae</taxon>
        <taxon>Rhipicephalinae</taxon>
        <taxon>Rhipicephalus</taxon>
        <taxon>Boophilus</taxon>
    </lineage>
</organism>
<name>A0A9J6E3D7_RHIMP</name>
<reference evidence="1" key="1">
    <citation type="journal article" date="2020" name="Cell">
        <title>Large-Scale Comparative Analyses of Tick Genomes Elucidate Their Genetic Diversity and Vector Capacities.</title>
        <authorList>
            <consortium name="Tick Genome and Microbiome Consortium (TIGMIC)"/>
            <person name="Jia N."/>
            <person name="Wang J."/>
            <person name="Shi W."/>
            <person name="Du L."/>
            <person name="Sun Y."/>
            <person name="Zhan W."/>
            <person name="Jiang J.F."/>
            <person name="Wang Q."/>
            <person name="Zhang B."/>
            <person name="Ji P."/>
            <person name="Bell-Sakyi L."/>
            <person name="Cui X.M."/>
            <person name="Yuan T.T."/>
            <person name="Jiang B.G."/>
            <person name="Yang W.F."/>
            <person name="Lam T.T."/>
            <person name="Chang Q.C."/>
            <person name="Ding S.J."/>
            <person name="Wang X.J."/>
            <person name="Zhu J.G."/>
            <person name="Ruan X.D."/>
            <person name="Zhao L."/>
            <person name="Wei J.T."/>
            <person name="Ye R.Z."/>
            <person name="Que T.C."/>
            <person name="Du C.H."/>
            <person name="Zhou Y.H."/>
            <person name="Cheng J.X."/>
            <person name="Dai P.F."/>
            <person name="Guo W.B."/>
            <person name="Han X.H."/>
            <person name="Huang E.J."/>
            <person name="Li L.F."/>
            <person name="Wei W."/>
            <person name="Gao Y.C."/>
            <person name="Liu J.Z."/>
            <person name="Shao H.Z."/>
            <person name="Wang X."/>
            <person name="Wang C.C."/>
            <person name="Yang T.C."/>
            <person name="Huo Q.B."/>
            <person name="Li W."/>
            <person name="Chen H.Y."/>
            <person name="Chen S.E."/>
            <person name="Zhou L.G."/>
            <person name="Ni X.B."/>
            <person name="Tian J.H."/>
            <person name="Sheng Y."/>
            <person name="Liu T."/>
            <person name="Pan Y.S."/>
            <person name="Xia L.Y."/>
            <person name="Li J."/>
            <person name="Zhao F."/>
            <person name="Cao W.C."/>
        </authorList>
    </citation>
    <scope>NUCLEOTIDE SEQUENCE</scope>
    <source>
        <strain evidence="1">Rmic-2018</strain>
    </source>
</reference>